<dbReference type="EMBL" id="JAHRIN010009075">
    <property type="protein sequence ID" value="MEQ2194288.1"/>
    <property type="molecule type" value="Genomic_DNA"/>
</dbReference>
<evidence type="ECO:0000313" key="2">
    <source>
        <dbReference type="EMBL" id="MEQ2194288.1"/>
    </source>
</evidence>
<name>A0ABV0QFG3_9TELE</name>
<evidence type="ECO:0000256" key="1">
    <source>
        <dbReference type="SAM" id="MobiDB-lite"/>
    </source>
</evidence>
<accession>A0ABV0QFG3</accession>
<keyword evidence="3" id="KW-1185">Reference proteome</keyword>
<dbReference type="Proteomes" id="UP001434883">
    <property type="component" value="Unassembled WGS sequence"/>
</dbReference>
<gene>
    <name evidence="2" type="ORF">XENOCAPTIV_026710</name>
</gene>
<organism evidence="2 3">
    <name type="scientific">Xenoophorus captivus</name>
    <dbReference type="NCBI Taxonomy" id="1517983"/>
    <lineage>
        <taxon>Eukaryota</taxon>
        <taxon>Metazoa</taxon>
        <taxon>Chordata</taxon>
        <taxon>Craniata</taxon>
        <taxon>Vertebrata</taxon>
        <taxon>Euteleostomi</taxon>
        <taxon>Actinopterygii</taxon>
        <taxon>Neopterygii</taxon>
        <taxon>Teleostei</taxon>
        <taxon>Neoteleostei</taxon>
        <taxon>Acanthomorphata</taxon>
        <taxon>Ovalentaria</taxon>
        <taxon>Atherinomorphae</taxon>
        <taxon>Cyprinodontiformes</taxon>
        <taxon>Goodeidae</taxon>
        <taxon>Xenoophorus</taxon>
    </lineage>
</organism>
<reference evidence="2 3" key="1">
    <citation type="submission" date="2021-06" db="EMBL/GenBank/DDBJ databases">
        <authorList>
            <person name="Palmer J.M."/>
        </authorList>
    </citation>
    <scope>NUCLEOTIDE SEQUENCE [LARGE SCALE GENOMIC DNA]</scope>
    <source>
        <strain evidence="2 3">XC_2019</strain>
        <tissue evidence="2">Muscle</tissue>
    </source>
</reference>
<evidence type="ECO:0000313" key="3">
    <source>
        <dbReference type="Proteomes" id="UP001434883"/>
    </source>
</evidence>
<feature type="region of interest" description="Disordered" evidence="1">
    <location>
        <begin position="86"/>
        <end position="106"/>
    </location>
</feature>
<comment type="caution">
    <text evidence="2">The sequence shown here is derived from an EMBL/GenBank/DDBJ whole genome shotgun (WGS) entry which is preliminary data.</text>
</comment>
<proteinExistence type="predicted"/>
<sequence length="269" mass="30278">MLGGRSRYGDVLDRNAMRGYMVNLTRSRHIDQVIGLDLDLVTRGQKSVEAHDEVRVAFEELRHSAYDPGSSSHLMCWSQSLQAKRHHKYPPTKGGTSKINHRPRQAEPHVRQLTFCTLQTKGSTAPSRLFCPSKPFFSSSGRKEQGASAASTACFLRDLSPISLPLLNNAKVKRNGNCCAAAADTSRRRRPAIPRDRAAPFREDRRAIFFVYRFSPGFKRLRCLTTTTPSLHADPFGSVPSAHKRWRRADRGTPRTVTAHPREIVYQPT</sequence>
<protein>
    <submittedName>
        <fullName evidence="2">Uncharacterized protein</fullName>
    </submittedName>
</protein>